<feature type="transmembrane region" description="Helical" evidence="6">
    <location>
        <begin position="353"/>
        <end position="376"/>
    </location>
</feature>
<dbReference type="InterPro" id="IPR011701">
    <property type="entry name" value="MFS"/>
</dbReference>
<comment type="caution">
    <text evidence="8">The sequence shown here is derived from an EMBL/GenBank/DDBJ whole genome shotgun (WGS) entry which is preliminary data.</text>
</comment>
<feature type="transmembrane region" description="Helical" evidence="6">
    <location>
        <begin position="76"/>
        <end position="98"/>
    </location>
</feature>
<evidence type="ECO:0000313" key="8">
    <source>
        <dbReference type="EMBL" id="MBC3803361.1"/>
    </source>
</evidence>
<keyword evidence="2" id="KW-0813">Transport</keyword>
<name>A0ABR6WRU9_9FIRM</name>
<dbReference type="SUPFAM" id="SSF103473">
    <property type="entry name" value="MFS general substrate transporter"/>
    <property type="match status" value="1"/>
</dbReference>
<sequence>MKKSTNSSMKRWMICGGCFLICFMGYGLAYSSISLYSVSICEAFGFSRGQFSVVMSLLSLSMSIGAFSYGKLSQKLSLKFLMISGVIMIAAGVLFMSFSTTLPMFYFAGILIGLGLSVATVIPASILMLNWFGDKRGGALGIILASTGIGAMVFSPLVIYFIDLKSFEYTLAFSGIILAVLLVPVVVFVIKEKPATQNKEESQAETTYEEQRQGQKSGLSLKEARKTFAFYFCTITVVMYSIVFVGVTYFIPSYLLDIGLMPMVVGVMISLLSGANAIGKIIMGKINDVFNVSICVTYGTVLFIIAMVIALLIQSPVMAGVFAIIYGLSVSTASFPLTIIVSDFFGERAYGEILSFIQGIAGLVAALAIPIAGLIYDTTGSYNLIFMIYIGLSIIPFATYFMALKKKPVIEF</sequence>
<dbReference type="InterPro" id="IPR020846">
    <property type="entry name" value="MFS_dom"/>
</dbReference>
<dbReference type="InterPro" id="IPR050327">
    <property type="entry name" value="Proton-linked_MCT"/>
</dbReference>
<evidence type="ECO:0000259" key="7">
    <source>
        <dbReference type="PROSITE" id="PS50850"/>
    </source>
</evidence>
<keyword evidence="3 6" id="KW-0812">Transmembrane</keyword>
<feature type="transmembrane region" description="Helical" evidence="6">
    <location>
        <begin position="12"/>
        <end position="31"/>
    </location>
</feature>
<feature type="transmembrane region" description="Helical" evidence="6">
    <location>
        <begin position="290"/>
        <end position="313"/>
    </location>
</feature>
<dbReference type="PANTHER" id="PTHR11360:SF290">
    <property type="entry name" value="MONOCARBOXYLATE MFS PERMEASE"/>
    <property type="match status" value="1"/>
</dbReference>
<protein>
    <submittedName>
        <fullName evidence="8">MFS transporter</fullName>
    </submittedName>
</protein>
<feature type="transmembrane region" description="Helical" evidence="6">
    <location>
        <begin position="168"/>
        <end position="190"/>
    </location>
</feature>
<feature type="transmembrane region" description="Helical" evidence="6">
    <location>
        <begin position="258"/>
        <end position="278"/>
    </location>
</feature>
<accession>A0ABR6WRU9</accession>
<feature type="transmembrane region" description="Helical" evidence="6">
    <location>
        <begin position="51"/>
        <end position="69"/>
    </location>
</feature>
<evidence type="ECO:0000256" key="6">
    <source>
        <dbReference type="SAM" id="Phobius"/>
    </source>
</evidence>
<feature type="transmembrane region" description="Helical" evidence="6">
    <location>
        <begin position="139"/>
        <end position="162"/>
    </location>
</feature>
<feature type="transmembrane region" description="Helical" evidence="6">
    <location>
        <begin position="382"/>
        <end position="403"/>
    </location>
</feature>
<reference evidence="8 9" key="1">
    <citation type="journal article" date="2020" name="mSystems">
        <title>Defining Genomic and Predicted Metabolic Features of the Acetobacterium Genus.</title>
        <authorList>
            <person name="Ross D.E."/>
            <person name="Marshall C.W."/>
            <person name="Gulliver D."/>
            <person name="May H.D."/>
            <person name="Norman R.S."/>
        </authorList>
    </citation>
    <scope>NUCLEOTIDE SEQUENCE [LARGE SCALE GENOMIC DNA]</scope>
    <source>
        <strain evidence="8 9">DSM 8238</strain>
    </source>
</reference>
<comment type="subcellular location">
    <subcellularLocation>
        <location evidence="1">Cell membrane</location>
        <topology evidence="1">Multi-pass membrane protein</topology>
    </subcellularLocation>
</comment>
<dbReference type="RefSeq" id="WP_186841290.1">
    <property type="nucleotide sequence ID" value="NZ_WJBC01000003.1"/>
</dbReference>
<feature type="transmembrane region" description="Helical" evidence="6">
    <location>
        <begin position="319"/>
        <end position="341"/>
    </location>
</feature>
<evidence type="ECO:0000256" key="4">
    <source>
        <dbReference type="ARBA" id="ARBA00022989"/>
    </source>
</evidence>
<feature type="transmembrane region" description="Helical" evidence="6">
    <location>
        <begin position="228"/>
        <end position="252"/>
    </location>
</feature>
<evidence type="ECO:0000256" key="3">
    <source>
        <dbReference type="ARBA" id="ARBA00022692"/>
    </source>
</evidence>
<dbReference type="Gene3D" id="1.20.1250.20">
    <property type="entry name" value="MFS general substrate transporter like domains"/>
    <property type="match status" value="2"/>
</dbReference>
<keyword evidence="9" id="KW-1185">Reference proteome</keyword>
<dbReference type="Proteomes" id="UP000603234">
    <property type="component" value="Unassembled WGS sequence"/>
</dbReference>
<dbReference type="InterPro" id="IPR036259">
    <property type="entry name" value="MFS_trans_sf"/>
</dbReference>
<dbReference type="Pfam" id="PF07690">
    <property type="entry name" value="MFS_1"/>
    <property type="match status" value="1"/>
</dbReference>
<evidence type="ECO:0000256" key="2">
    <source>
        <dbReference type="ARBA" id="ARBA00022448"/>
    </source>
</evidence>
<evidence type="ECO:0000313" key="9">
    <source>
        <dbReference type="Proteomes" id="UP000603234"/>
    </source>
</evidence>
<feature type="domain" description="Major facilitator superfamily (MFS) profile" evidence="7">
    <location>
        <begin position="1"/>
        <end position="408"/>
    </location>
</feature>
<dbReference type="PANTHER" id="PTHR11360">
    <property type="entry name" value="MONOCARBOXYLATE TRANSPORTER"/>
    <property type="match status" value="1"/>
</dbReference>
<dbReference type="EMBL" id="WJBC01000003">
    <property type="protein sequence ID" value="MBC3803361.1"/>
    <property type="molecule type" value="Genomic_DNA"/>
</dbReference>
<keyword evidence="5 6" id="KW-0472">Membrane</keyword>
<evidence type="ECO:0000256" key="5">
    <source>
        <dbReference type="ARBA" id="ARBA00023136"/>
    </source>
</evidence>
<feature type="transmembrane region" description="Helical" evidence="6">
    <location>
        <begin position="104"/>
        <end position="132"/>
    </location>
</feature>
<keyword evidence="4 6" id="KW-1133">Transmembrane helix</keyword>
<evidence type="ECO:0000256" key="1">
    <source>
        <dbReference type="ARBA" id="ARBA00004651"/>
    </source>
</evidence>
<gene>
    <name evidence="8" type="ORF">GH808_02765</name>
</gene>
<proteinExistence type="predicted"/>
<organism evidence="8 9">
    <name type="scientific">Acetobacterium fimetarium</name>
    <dbReference type="NCBI Taxonomy" id="52691"/>
    <lineage>
        <taxon>Bacteria</taxon>
        <taxon>Bacillati</taxon>
        <taxon>Bacillota</taxon>
        <taxon>Clostridia</taxon>
        <taxon>Eubacteriales</taxon>
        <taxon>Eubacteriaceae</taxon>
        <taxon>Acetobacterium</taxon>
    </lineage>
</organism>
<dbReference type="PROSITE" id="PS50850">
    <property type="entry name" value="MFS"/>
    <property type="match status" value="1"/>
</dbReference>